<gene>
    <name evidence="4" type="ORF">ACFQZQ_09790</name>
</gene>
<proteinExistence type="predicted"/>
<dbReference type="NCBIfam" id="TIGR04273">
    <property type="entry name" value="Y_sulf_Ax21"/>
    <property type="match status" value="1"/>
</dbReference>
<keyword evidence="1 2" id="KW-0732">Signal</keyword>
<dbReference type="NCBIfam" id="NF041455">
    <property type="entry name" value="DSF_Ax21"/>
    <property type="match status" value="1"/>
</dbReference>
<evidence type="ECO:0000313" key="5">
    <source>
        <dbReference type="Proteomes" id="UP001597090"/>
    </source>
</evidence>
<accession>A0ABW2YMH6</accession>
<keyword evidence="5" id="KW-1185">Reference proteome</keyword>
<evidence type="ECO:0000256" key="1">
    <source>
        <dbReference type="ARBA" id="ARBA00022729"/>
    </source>
</evidence>
<sequence>MKRSLLALTLMAALPFAASAAEGISYTYVDGGYAATSTDGADADGFAINGSGAIAPNFHLFGGYSNQEIEDTDIDFDQWRVGLGYNHEISPRADLVTRVAYEKIDAGQDIFGNDIEADGYSVEAGVRGALTPNFEGYALAGFEDGDDFNGNDREGDFYGRVGAQVKFNQTWGLTGDVKFADGDTQYFIGPRVTF</sequence>
<dbReference type="Gene3D" id="2.40.160.10">
    <property type="entry name" value="Porin"/>
    <property type="match status" value="1"/>
</dbReference>
<reference evidence="5" key="1">
    <citation type="journal article" date="2019" name="Int. J. Syst. Evol. Microbiol.">
        <title>The Global Catalogue of Microorganisms (GCM) 10K type strain sequencing project: providing services to taxonomists for standard genome sequencing and annotation.</title>
        <authorList>
            <consortium name="The Broad Institute Genomics Platform"/>
            <consortium name="The Broad Institute Genome Sequencing Center for Infectious Disease"/>
            <person name="Wu L."/>
            <person name="Ma J."/>
        </authorList>
    </citation>
    <scope>NUCLEOTIDE SEQUENCE [LARGE SCALE GENOMIC DNA]</scope>
    <source>
        <strain evidence="5">CCUG 55491</strain>
    </source>
</reference>
<protein>
    <submittedName>
        <fullName evidence="4">Ax21 family protein</fullName>
    </submittedName>
</protein>
<name>A0ABW2YMH6_9GAMM</name>
<organism evidence="4 5">
    <name type="scientific">Lysobacter koreensis</name>
    <dbReference type="NCBI Taxonomy" id="266122"/>
    <lineage>
        <taxon>Bacteria</taxon>
        <taxon>Pseudomonadati</taxon>
        <taxon>Pseudomonadota</taxon>
        <taxon>Gammaproteobacteria</taxon>
        <taxon>Lysobacterales</taxon>
        <taxon>Lysobacteraceae</taxon>
        <taxon>Lysobacter</taxon>
    </lineage>
</organism>
<evidence type="ECO:0000313" key="4">
    <source>
        <dbReference type="EMBL" id="MFD0739568.1"/>
    </source>
</evidence>
<dbReference type="RefSeq" id="WP_386812604.1">
    <property type="nucleotide sequence ID" value="NZ_JBHTIH010000004.1"/>
</dbReference>
<feature type="chain" id="PRO_5045457753" evidence="2">
    <location>
        <begin position="21"/>
        <end position="194"/>
    </location>
</feature>
<feature type="domain" description="Outer membrane protein beta-barrel" evidence="3">
    <location>
        <begin position="7"/>
        <end position="180"/>
    </location>
</feature>
<dbReference type="SUPFAM" id="SSF56935">
    <property type="entry name" value="Porins"/>
    <property type="match status" value="1"/>
</dbReference>
<dbReference type="EMBL" id="JBHTIH010000004">
    <property type="protein sequence ID" value="MFD0739568.1"/>
    <property type="molecule type" value="Genomic_DNA"/>
</dbReference>
<dbReference type="InterPro" id="IPR026364">
    <property type="entry name" value="Ax21"/>
</dbReference>
<dbReference type="InterPro" id="IPR027385">
    <property type="entry name" value="Beta-barrel_OMP"/>
</dbReference>
<feature type="signal peptide" evidence="2">
    <location>
        <begin position="1"/>
        <end position="20"/>
    </location>
</feature>
<evidence type="ECO:0000259" key="3">
    <source>
        <dbReference type="Pfam" id="PF13505"/>
    </source>
</evidence>
<dbReference type="InterPro" id="IPR023614">
    <property type="entry name" value="Porin_dom_sf"/>
</dbReference>
<dbReference type="Pfam" id="PF13505">
    <property type="entry name" value="OMP_b-brl"/>
    <property type="match status" value="1"/>
</dbReference>
<evidence type="ECO:0000256" key="2">
    <source>
        <dbReference type="SAM" id="SignalP"/>
    </source>
</evidence>
<comment type="caution">
    <text evidence="4">The sequence shown here is derived from an EMBL/GenBank/DDBJ whole genome shotgun (WGS) entry which is preliminary data.</text>
</comment>
<dbReference type="Proteomes" id="UP001597090">
    <property type="component" value="Unassembled WGS sequence"/>
</dbReference>